<evidence type="ECO:0000313" key="1">
    <source>
        <dbReference type="EMBL" id="GDY41485.1"/>
    </source>
</evidence>
<accession>A0A4D4JXT5</accession>
<evidence type="ECO:0000313" key="2">
    <source>
        <dbReference type="Proteomes" id="UP000299290"/>
    </source>
</evidence>
<organism evidence="1 2">
    <name type="scientific">Streptomyces antimycoticus</name>
    <dbReference type="NCBI Taxonomy" id="68175"/>
    <lineage>
        <taxon>Bacteria</taxon>
        <taxon>Bacillati</taxon>
        <taxon>Actinomycetota</taxon>
        <taxon>Actinomycetes</taxon>
        <taxon>Kitasatosporales</taxon>
        <taxon>Streptomycetaceae</taxon>
        <taxon>Streptomyces</taxon>
        <taxon>Streptomyces violaceusniger group</taxon>
    </lineage>
</organism>
<sequence>MDSEQLKGSSHRWISAALAAFVEGPESYDFAVHHAGVATEHLLKAYLATLHPALIVDGRHFDSLLHATGLGSHAGPLTKVKTIGLVEAHERVVKLLPRKIPIDRKALEPLADARNGVAHSAIHDSSQAEAVFTVCLRLVDPVLEELKVDPKSYWGPYLVLHNKLVDEQVRQERVAAEALLVKARSVFEQRFGHMSRKEREVVLAAITSQPMITMSKEVPTECPACGSQGWVAGEVSVQGFAEHASVYLVPYAFHCAACDLEIGTNMLRHFGDLDYDIHLLDEDPYDYLSDEPPVDEDFYRGR</sequence>
<name>A0A4D4JXT5_9ACTN</name>
<reference evidence="1 2" key="1">
    <citation type="journal article" date="2020" name="Int. J. Syst. Evol. Microbiol.">
        <title>Reclassification of Streptomyces castelarensis and Streptomyces sporoclivatus as later heterotypic synonyms of Streptomyces antimycoticus.</title>
        <authorList>
            <person name="Komaki H."/>
            <person name="Tamura T."/>
        </authorList>
    </citation>
    <scope>NUCLEOTIDE SEQUENCE [LARGE SCALE GENOMIC DNA]</scope>
    <source>
        <strain evidence="1 2">NBRC 12839</strain>
    </source>
</reference>
<keyword evidence="2" id="KW-1185">Reference proteome</keyword>
<dbReference type="AlphaFoldDB" id="A0A4D4JXT5"/>
<proteinExistence type="predicted"/>
<gene>
    <name evidence="1" type="ORF">SANT12839_023670</name>
</gene>
<dbReference type="RefSeq" id="WP_228052856.1">
    <property type="nucleotide sequence ID" value="NZ_BJHV01000001.1"/>
</dbReference>
<protein>
    <submittedName>
        <fullName evidence="1">Uncharacterized protein</fullName>
    </submittedName>
</protein>
<comment type="caution">
    <text evidence="1">The sequence shown here is derived from an EMBL/GenBank/DDBJ whole genome shotgun (WGS) entry which is preliminary data.</text>
</comment>
<dbReference type="EMBL" id="BJHV01000001">
    <property type="protein sequence ID" value="GDY41485.1"/>
    <property type="molecule type" value="Genomic_DNA"/>
</dbReference>
<dbReference type="Proteomes" id="UP000299290">
    <property type="component" value="Unassembled WGS sequence"/>
</dbReference>